<dbReference type="GO" id="GO:0009507">
    <property type="term" value="C:chloroplast"/>
    <property type="evidence" value="ECO:0007669"/>
    <property type="project" value="TreeGrafter"/>
</dbReference>
<dbReference type="PANTHER" id="PTHR12001:SF69">
    <property type="entry name" value="ALL TRANS-POLYPRENYL-DIPHOSPHATE SYNTHASE PDSS1"/>
    <property type="match status" value="1"/>
</dbReference>
<keyword evidence="5" id="KW-0460">Magnesium</keyword>
<reference evidence="8 9" key="1">
    <citation type="submission" date="2020-02" db="EMBL/GenBank/DDBJ databases">
        <title>Draft genome sequence of Haematococcus lacustris strain NIES-144.</title>
        <authorList>
            <person name="Morimoto D."/>
            <person name="Nakagawa S."/>
            <person name="Yoshida T."/>
            <person name="Sawayama S."/>
        </authorList>
    </citation>
    <scope>NUCLEOTIDE SEQUENCE [LARGE SCALE GENOMIC DNA]</scope>
    <source>
        <strain evidence="8 9">NIES-144</strain>
    </source>
</reference>
<comment type="caution">
    <text evidence="8">The sequence shown here is derived from an EMBL/GenBank/DDBJ whole genome shotgun (WGS) entry which is preliminary data.</text>
</comment>
<keyword evidence="6" id="KW-0414">Isoprene biosynthesis</keyword>
<comment type="similarity">
    <text evidence="2 7">Belongs to the FPP/GGPP synthase family.</text>
</comment>
<dbReference type="InterPro" id="IPR033749">
    <property type="entry name" value="Polyprenyl_synt_CS"/>
</dbReference>
<dbReference type="SUPFAM" id="SSF48576">
    <property type="entry name" value="Terpenoid synthases"/>
    <property type="match status" value="1"/>
</dbReference>
<evidence type="ECO:0008006" key="10">
    <source>
        <dbReference type="Google" id="ProtNLM"/>
    </source>
</evidence>
<dbReference type="InterPro" id="IPR008949">
    <property type="entry name" value="Isoprenoid_synthase_dom_sf"/>
</dbReference>
<dbReference type="PROSITE" id="PS00723">
    <property type="entry name" value="POLYPRENYL_SYNTHASE_1"/>
    <property type="match status" value="1"/>
</dbReference>
<evidence type="ECO:0000313" key="8">
    <source>
        <dbReference type="EMBL" id="GFH21249.1"/>
    </source>
</evidence>
<keyword evidence="9" id="KW-1185">Reference proteome</keyword>
<organism evidence="8 9">
    <name type="scientific">Haematococcus lacustris</name>
    <name type="common">Green alga</name>
    <name type="synonym">Haematococcus pluvialis</name>
    <dbReference type="NCBI Taxonomy" id="44745"/>
    <lineage>
        <taxon>Eukaryota</taxon>
        <taxon>Viridiplantae</taxon>
        <taxon>Chlorophyta</taxon>
        <taxon>core chlorophytes</taxon>
        <taxon>Chlorophyceae</taxon>
        <taxon>CS clade</taxon>
        <taxon>Chlamydomonadales</taxon>
        <taxon>Haematococcaceae</taxon>
        <taxon>Haematococcus</taxon>
    </lineage>
</organism>
<proteinExistence type="inferred from homology"/>
<dbReference type="GO" id="GO:0046872">
    <property type="term" value="F:metal ion binding"/>
    <property type="evidence" value="ECO:0007669"/>
    <property type="project" value="UniProtKB-KW"/>
</dbReference>
<dbReference type="Pfam" id="PF00348">
    <property type="entry name" value="polyprenyl_synt"/>
    <property type="match status" value="1"/>
</dbReference>
<dbReference type="GO" id="GO:0008299">
    <property type="term" value="P:isoprenoid biosynthetic process"/>
    <property type="evidence" value="ECO:0007669"/>
    <property type="project" value="UniProtKB-KW"/>
</dbReference>
<dbReference type="Gene3D" id="1.10.600.10">
    <property type="entry name" value="Farnesyl Diphosphate Synthase"/>
    <property type="match status" value="1"/>
</dbReference>
<evidence type="ECO:0000256" key="3">
    <source>
        <dbReference type="ARBA" id="ARBA00022679"/>
    </source>
</evidence>
<dbReference type="AlphaFoldDB" id="A0A699ZNR1"/>
<dbReference type="GO" id="GO:0004659">
    <property type="term" value="F:prenyltransferase activity"/>
    <property type="evidence" value="ECO:0007669"/>
    <property type="project" value="InterPro"/>
</dbReference>
<evidence type="ECO:0000256" key="2">
    <source>
        <dbReference type="ARBA" id="ARBA00006706"/>
    </source>
</evidence>
<gene>
    <name evidence="8" type="ORF">HaLaN_18512</name>
</gene>
<keyword evidence="3 7" id="KW-0808">Transferase</keyword>
<accession>A0A699ZNR1</accession>
<dbReference type="GO" id="GO:0010236">
    <property type="term" value="P:plastoquinone biosynthetic process"/>
    <property type="evidence" value="ECO:0007669"/>
    <property type="project" value="TreeGrafter"/>
</dbReference>
<evidence type="ECO:0000256" key="5">
    <source>
        <dbReference type="ARBA" id="ARBA00022842"/>
    </source>
</evidence>
<evidence type="ECO:0000256" key="1">
    <source>
        <dbReference type="ARBA" id="ARBA00001946"/>
    </source>
</evidence>
<protein>
    <recommendedName>
        <fullName evidence="10">Solanesyl diphosphate synthase</fullName>
    </recommendedName>
</protein>
<dbReference type="PANTHER" id="PTHR12001">
    <property type="entry name" value="GERANYLGERANYL PYROPHOSPHATE SYNTHASE"/>
    <property type="match status" value="1"/>
</dbReference>
<evidence type="ECO:0000256" key="4">
    <source>
        <dbReference type="ARBA" id="ARBA00022723"/>
    </source>
</evidence>
<comment type="cofactor">
    <cofactor evidence="1">
        <name>Mg(2+)</name>
        <dbReference type="ChEBI" id="CHEBI:18420"/>
    </cofactor>
</comment>
<dbReference type="Proteomes" id="UP000485058">
    <property type="component" value="Unassembled WGS sequence"/>
</dbReference>
<dbReference type="InterPro" id="IPR000092">
    <property type="entry name" value="Polyprenyl_synt"/>
</dbReference>
<dbReference type="NCBIfam" id="TIGR02749">
    <property type="entry name" value="prenyl_cyano"/>
    <property type="match status" value="1"/>
</dbReference>
<evidence type="ECO:0000313" key="9">
    <source>
        <dbReference type="Proteomes" id="UP000485058"/>
    </source>
</evidence>
<sequence>MPIQDVLSAVVAPVKHDMELMNTNIKNIVGNRHPMLMAAAEQIFGAGGKKLRPVLVFLVARATAAHMQMRDITDKQRRLAEITEMIHTASLVHDDVLDECDTRRGKKTINSIYGTRVAVLAGDFLFAQSSWFLANLDNLEVIKLISQVIADFANGEISQASSLFDTDVTLEQYSDKSFYKTASLIAASCRSAAVFSGVSPDIKEAMYAYGKHLGLAFQIVDDILDFTQSAEQLGKPQGQDLASGNLTAPIIFALRNPLVKEELLDILSSEFVEEGSLERALHLVQLGGGLDSARALAQQEGETALAALACLSDSPAKRSLQQMVEYVLHRIY</sequence>
<dbReference type="EMBL" id="BLLF01001789">
    <property type="protein sequence ID" value="GFH21249.1"/>
    <property type="molecule type" value="Genomic_DNA"/>
</dbReference>
<dbReference type="SFLD" id="SFLDS00005">
    <property type="entry name" value="Isoprenoid_Synthase_Type_I"/>
    <property type="match status" value="1"/>
</dbReference>
<name>A0A699ZNR1_HAELA</name>
<evidence type="ECO:0000256" key="7">
    <source>
        <dbReference type="RuleBase" id="RU004466"/>
    </source>
</evidence>
<dbReference type="CDD" id="cd00685">
    <property type="entry name" value="Trans_IPPS_HT"/>
    <property type="match status" value="1"/>
</dbReference>
<evidence type="ECO:0000256" key="6">
    <source>
        <dbReference type="ARBA" id="ARBA00023229"/>
    </source>
</evidence>
<dbReference type="PROSITE" id="PS00444">
    <property type="entry name" value="POLYPRENYL_SYNTHASE_2"/>
    <property type="match status" value="1"/>
</dbReference>
<keyword evidence="4" id="KW-0479">Metal-binding</keyword>